<feature type="domain" description="Nephrocystin 3-like N-terminal" evidence="6">
    <location>
        <begin position="241"/>
        <end position="420"/>
    </location>
</feature>
<dbReference type="EMBL" id="JAELUR010000016">
    <property type="protein sequence ID" value="KAG7423210.1"/>
    <property type="molecule type" value="Genomic_DNA"/>
</dbReference>
<keyword evidence="4" id="KW-0472">Membrane</keyword>
<evidence type="ECO:0000256" key="2">
    <source>
        <dbReference type="PROSITE-ProRule" id="PRU00023"/>
    </source>
</evidence>
<feature type="domain" description="NACHT-NTPase and P-loop NTPases N-terminal" evidence="5">
    <location>
        <begin position="10"/>
        <end position="130"/>
    </location>
</feature>
<accession>A0A8J5PNU5</accession>
<dbReference type="PROSITE" id="PS50088">
    <property type="entry name" value="ANK_REPEAT"/>
    <property type="match status" value="2"/>
</dbReference>
<name>A0A8J5PNU5_FUSOX</name>
<dbReference type="InterPro" id="IPR031352">
    <property type="entry name" value="SesA"/>
</dbReference>
<dbReference type="SMART" id="SM00248">
    <property type="entry name" value="ANK"/>
    <property type="match status" value="4"/>
</dbReference>
<feature type="region of interest" description="Disordered" evidence="3">
    <location>
        <begin position="898"/>
        <end position="917"/>
    </location>
</feature>
<dbReference type="PANTHER" id="PTHR10039:SF5">
    <property type="entry name" value="NACHT DOMAIN-CONTAINING PROTEIN"/>
    <property type="match status" value="1"/>
</dbReference>
<evidence type="ECO:0000313" key="8">
    <source>
        <dbReference type="Proteomes" id="UP000693942"/>
    </source>
</evidence>
<evidence type="ECO:0000259" key="5">
    <source>
        <dbReference type="Pfam" id="PF17107"/>
    </source>
</evidence>
<feature type="compositionally biased region" description="Basic and acidic residues" evidence="3">
    <location>
        <begin position="900"/>
        <end position="917"/>
    </location>
</feature>
<proteinExistence type="predicted"/>
<dbReference type="AlphaFoldDB" id="A0A8J5PNU5"/>
<sequence length="931" mass="104637">MSGFEVVGLISAIIGIVETIGKVSKALKDAKDLPQAFREVADRLPLVQDTLQTVENHISNDADEATCQAIAAVLEKCHKKALQLEELFNAVSSSDNTSRMKRYALAVKNLGKESRVELLAKGMMEDAHLLALNHAAQAATEAQVAQLSEAIQELSNIEPSLPEEDGISQTHYGSGDNIAGNKYGGNHYENSGSGTAYFGAVTQHVYPEAKTELSLSQLCLRSLAFEGMDSRPTEIKTAAAGTCEWLLQHKKYKTWKSCDRSLLWIKGKPGSGKSTLLRYARDNVKVSQKSTAKPLILSFFFNGRGTELQKTPEGLFRSLLCQFQRNLPEALEALEATFKQRDAAFGKHGEQWQWDASELRQYFELSLWRALETQPVLLFVDALDECGEENAQNLAEEFSSLLHRPSSDHMKRLRICFTCRHYPILNLKHALEICIEKENERDISMFVEGKLSSFRERTGSTIAKFISKHAEGVFLWAWLIVNKVLSLERERIEIQKIEADVRMVPQTLDGFYSEVTEKMNADSFELIECICFVSRPLSLSELRWAMILQQDPTLQSLKEHQSKGKYPSSEAGMQWEIQTLGRGLIEYKSDPGVVQFIHQSVKDFFVQKALPSYRNSPGPEQAAILVHYRLAQICLRYFEMKEFNRSLREAQIRSEFPFLNYALKSWIFHANRIPQDLQESFPWPLDSTVRLWFDLGQHEATHLFPTSPDEITLLHIISMKGWIGALRSILARTDQVDIQINAKDGTGRTPLQLAAQHGHTAILELLLKNGARPDIGNQYDQTPLAWAIEKGDVVVIELLLQKSAKTNYNYLVGYRPPPLPLPWMGRGDGGMVMPPGLVALLTGVTACFGIGASLVGIGLVLGAQVYGQRREFWRTPLSRAAELGDKKVVGLLLRYNAQPNDKDKDGETPLSRAMEKDRKEVIQMLRESMNQ</sequence>
<dbReference type="InterPro" id="IPR002110">
    <property type="entry name" value="Ankyrin_rpt"/>
</dbReference>
<evidence type="ECO:0000256" key="4">
    <source>
        <dbReference type="SAM" id="Phobius"/>
    </source>
</evidence>
<reference evidence="7" key="1">
    <citation type="submission" date="2021-04" db="EMBL/GenBank/DDBJ databases">
        <title>First draft genome resource for Brassicaceae pathogens Fusarium oxysporum f. sp. raphani and Fusarium oxysporum f. sp. rapae.</title>
        <authorList>
            <person name="Asai S."/>
        </authorList>
    </citation>
    <scope>NUCLEOTIDE SEQUENCE</scope>
    <source>
        <strain evidence="7">Tf1262</strain>
    </source>
</reference>
<keyword evidence="1" id="KW-0677">Repeat</keyword>
<dbReference type="PANTHER" id="PTHR10039">
    <property type="entry name" value="AMELOGENIN"/>
    <property type="match status" value="1"/>
</dbReference>
<protein>
    <submittedName>
        <fullName evidence="7">Ankyrin-1</fullName>
    </submittedName>
</protein>
<keyword evidence="4" id="KW-1133">Transmembrane helix</keyword>
<evidence type="ECO:0000313" key="7">
    <source>
        <dbReference type="EMBL" id="KAG7423210.1"/>
    </source>
</evidence>
<feature type="repeat" description="ANK" evidence="2">
    <location>
        <begin position="872"/>
        <end position="904"/>
    </location>
</feature>
<keyword evidence="4" id="KW-0812">Transmembrane</keyword>
<gene>
    <name evidence="7" type="primary">ANK1-2</name>
    <name evidence="7" type="ORF">Forpi1262_v015543</name>
</gene>
<comment type="caution">
    <text evidence="7">The sequence shown here is derived from an EMBL/GenBank/DDBJ whole genome shotgun (WGS) entry which is preliminary data.</text>
</comment>
<keyword evidence="2" id="KW-0040">ANK repeat</keyword>
<dbReference type="Pfam" id="PF12796">
    <property type="entry name" value="Ank_2"/>
    <property type="match status" value="2"/>
</dbReference>
<evidence type="ECO:0000256" key="1">
    <source>
        <dbReference type="ARBA" id="ARBA00022737"/>
    </source>
</evidence>
<dbReference type="Proteomes" id="UP000693942">
    <property type="component" value="Unassembled WGS sequence"/>
</dbReference>
<evidence type="ECO:0000256" key="3">
    <source>
        <dbReference type="SAM" id="MobiDB-lite"/>
    </source>
</evidence>
<dbReference type="InterPro" id="IPR056884">
    <property type="entry name" value="NPHP3-like_N"/>
</dbReference>
<feature type="transmembrane region" description="Helical" evidence="4">
    <location>
        <begin position="837"/>
        <end position="861"/>
    </location>
</feature>
<dbReference type="Pfam" id="PF17107">
    <property type="entry name" value="SesA"/>
    <property type="match status" value="1"/>
</dbReference>
<feature type="repeat" description="ANK" evidence="2">
    <location>
        <begin position="746"/>
        <end position="778"/>
    </location>
</feature>
<organism evidence="7 8">
    <name type="scientific">Fusarium oxysporum f. sp. raphani</name>
    <dbReference type="NCBI Taxonomy" id="96318"/>
    <lineage>
        <taxon>Eukaryota</taxon>
        <taxon>Fungi</taxon>
        <taxon>Dikarya</taxon>
        <taxon>Ascomycota</taxon>
        <taxon>Pezizomycotina</taxon>
        <taxon>Sordariomycetes</taxon>
        <taxon>Hypocreomycetidae</taxon>
        <taxon>Hypocreales</taxon>
        <taxon>Nectriaceae</taxon>
        <taxon>Fusarium</taxon>
        <taxon>Fusarium oxysporum species complex</taxon>
    </lineage>
</organism>
<evidence type="ECO:0000259" key="6">
    <source>
        <dbReference type="Pfam" id="PF24883"/>
    </source>
</evidence>
<dbReference type="Pfam" id="PF24883">
    <property type="entry name" value="NPHP3_N"/>
    <property type="match status" value="1"/>
</dbReference>
<dbReference type="PROSITE" id="PS50297">
    <property type="entry name" value="ANK_REP_REGION"/>
    <property type="match status" value="1"/>
</dbReference>